<dbReference type="GO" id="GO:1990837">
    <property type="term" value="F:sequence-specific double-stranded DNA binding"/>
    <property type="evidence" value="ECO:0007669"/>
    <property type="project" value="TreeGrafter"/>
</dbReference>
<keyword evidence="3" id="KW-0862">Zinc</keyword>
<evidence type="ECO:0000313" key="8">
    <source>
        <dbReference type="Proteomes" id="UP000275267"/>
    </source>
</evidence>
<dbReference type="PROSITE" id="PS50808">
    <property type="entry name" value="ZF_BED"/>
    <property type="match status" value="1"/>
</dbReference>
<comment type="caution">
    <text evidence="7">The sequence shown here is derived from an EMBL/GenBank/DDBJ whole genome shotgun (WGS) entry which is preliminary data.</text>
</comment>
<accession>A0A3L6SIU0</accession>
<dbReference type="AlphaFoldDB" id="A0A3L6SIU0"/>
<dbReference type="PANTHER" id="PTHR34396">
    <property type="entry name" value="OS03G0264950 PROTEIN-RELATED"/>
    <property type="match status" value="1"/>
</dbReference>
<evidence type="ECO:0000259" key="6">
    <source>
        <dbReference type="PROSITE" id="PS50808"/>
    </source>
</evidence>
<reference evidence="8" key="1">
    <citation type="journal article" date="2019" name="Nat. Commun.">
        <title>The genome of broomcorn millet.</title>
        <authorList>
            <person name="Zou C."/>
            <person name="Miki D."/>
            <person name="Li D."/>
            <person name="Tang Q."/>
            <person name="Xiao L."/>
            <person name="Rajput S."/>
            <person name="Deng P."/>
            <person name="Jia W."/>
            <person name="Huang R."/>
            <person name="Zhang M."/>
            <person name="Sun Y."/>
            <person name="Hu J."/>
            <person name="Fu X."/>
            <person name="Schnable P.S."/>
            <person name="Li F."/>
            <person name="Zhang H."/>
            <person name="Feng B."/>
            <person name="Zhu X."/>
            <person name="Liu R."/>
            <person name="Schnable J.C."/>
            <person name="Zhu J.-K."/>
            <person name="Zhang H."/>
        </authorList>
    </citation>
    <scope>NUCLEOTIDE SEQUENCE [LARGE SCALE GENOMIC DNA]</scope>
</reference>
<dbReference type="SUPFAM" id="SSF57667">
    <property type="entry name" value="beta-beta-alpha zinc fingers"/>
    <property type="match status" value="1"/>
</dbReference>
<sequence>MSESLPTVDGGSESQMGDEVDDGTSKAKKAKTGGKKAGVALSPNCKIARGKRANCWKYFNIVNVPSEKERGVMETKAKCRLCHRSYAYQPVGATTTLNRHLENCTQYQNKLAKAKAQGLTIQEV</sequence>
<feature type="domain" description="BED-type" evidence="6">
    <location>
        <begin position="50"/>
        <end position="111"/>
    </location>
</feature>
<evidence type="ECO:0000256" key="2">
    <source>
        <dbReference type="ARBA" id="ARBA00022771"/>
    </source>
</evidence>
<keyword evidence="8" id="KW-1185">Reference proteome</keyword>
<evidence type="ECO:0000313" key="7">
    <source>
        <dbReference type="EMBL" id="RLN22542.1"/>
    </source>
</evidence>
<evidence type="ECO:0000256" key="3">
    <source>
        <dbReference type="ARBA" id="ARBA00022833"/>
    </source>
</evidence>
<dbReference type="GO" id="GO:0008270">
    <property type="term" value="F:zinc ion binding"/>
    <property type="evidence" value="ECO:0007669"/>
    <property type="project" value="UniProtKB-KW"/>
</dbReference>
<proteinExistence type="predicted"/>
<gene>
    <name evidence="7" type="ORF">C2845_PM07G40220</name>
</gene>
<evidence type="ECO:0000256" key="5">
    <source>
        <dbReference type="SAM" id="MobiDB-lite"/>
    </source>
</evidence>
<dbReference type="GO" id="GO:0006357">
    <property type="term" value="P:regulation of transcription by RNA polymerase II"/>
    <property type="evidence" value="ECO:0007669"/>
    <property type="project" value="TreeGrafter"/>
</dbReference>
<evidence type="ECO:0000256" key="1">
    <source>
        <dbReference type="ARBA" id="ARBA00022723"/>
    </source>
</evidence>
<keyword evidence="1" id="KW-0479">Metal-binding</keyword>
<dbReference type="SMART" id="SM00614">
    <property type="entry name" value="ZnF_BED"/>
    <property type="match status" value="1"/>
</dbReference>
<dbReference type="InterPro" id="IPR003656">
    <property type="entry name" value="Znf_BED"/>
</dbReference>
<name>A0A3L6SIU0_PANMI</name>
<evidence type="ECO:0000256" key="4">
    <source>
        <dbReference type="PROSITE-ProRule" id="PRU00027"/>
    </source>
</evidence>
<dbReference type="GO" id="GO:0005634">
    <property type="term" value="C:nucleus"/>
    <property type="evidence" value="ECO:0007669"/>
    <property type="project" value="TreeGrafter"/>
</dbReference>
<organism evidence="7 8">
    <name type="scientific">Panicum miliaceum</name>
    <name type="common">Proso millet</name>
    <name type="synonym">Broomcorn millet</name>
    <dbReference type="NCBI Taxonomy" id="4540"/>
    <lineage>
        <taxon>Eukaryota</taxon>
        <taxon>Viridiplantae</taxon>
        <taxon>Streptophyta</taxon>
        <taxon>Embryophyta</taxon>
        <taxon>Tracheophyta</taxon>
        <taxon>Spermatophyta</taxon>
        <taxon>Magnoliopsida</taxon>
        <taxon>Liliopsida</taxon>
        <taxon>Poales</taxon>
        <taxon>Poaceae</taxon>
        <taxon>PACMAD clade</taxon>
        <taxon>Panicoideae</taxon>
        <taxon>Panicodae</taxon>
        <taxon>Paniceae</taxon>
        <taxon>Panicinae</taxon>
        <taxon>Panicum</taxon>
        <taxon>Panicum sect. Panicum</taxon>
    </lineage>
</organism>
<dbReference type="InterPro" id="IPR036236">
    <property type="entry name" value="Znf_C2H2_sf"/>
</dbReference>
<feature type="region of interest" description="Disordered" evidence="5">
    <location>
        <begin position="1"/>
        <end position="38"/>
    </location>
</feature>
<dbReference type="Pfam" id="PF02892">
    <property type="entry name" value="zf-BED"/>
    <property type="match status" value="1"/>
</dbReference>
<dbReference type="PANTHER" id="PTHR34396:SF25">
    <property type="entry name" value="BOUNDARY ELEMENT ASSOCIATED FACTOR"/>
    <property type="match status" value="1"/>
</dbReference>
<dbReference type="EMBL" id="PQIB02000004">
    <property type="protein sequence ID" value="RLN22542.1"/>
    <property type="molecule type" value="Genomic_DNA"/>
</dbReference>
<protein>
    <recommendedName>
        <fullName evidence="6">BED-type domain-containing protein</fullName>
    </recommendedName>
</protein>
<dbReference type="OrthoDB" id="694672at2759"/>
<dbReference type="InterPro" id="IPR053031">
    <property type="entry name" value="Cuticle_assoc_protein"/>
</dbReference>
<keyword evidence="2 4" id="KW-0863">Zinc-finger</keyword>
<dbReference type="Proteomes" id="UP000275267">
    <property type="component" value="Unassembled WGS sequence"/>
</dbReference>